<feature type="compositionally biased region" description="Polar residues" evidence="1">
    <location>
        <begin position="32"/>
        <end position="51"/>
    </location>
</feature>
<protein>
    <submittedName>
        <fullName evidence="2">Uncharacterized protein</fullName>
    </submittedName>
</protein>
<evidence type="ECO:0000256" key="1">
    <source>
        <dbReference type="SAM" id="MobiDB-lite"/>
    </source>
</evidence>
<proteinExistence type="predicted"/>
<dbReference type="EMBL" id="HBGY01003427">
    <property type="protein sequence ID" value="CAD9559616.1"/>
    <property type="molecule type" value="Transcribed_RNA"/>
</dbReference>
<sequence length="297" mass="31412">MSSTSGNDVPQQADPASSSMNTFAPFEEQALPVSNEQGSASSNNDATTPIKENSAENVIPTRQIRDGWGKTMTGLNSAWKSTRQATDRFVKNNKLDETWIAAKEKTIKVSKDLELERKWKASTTKVGEVAKDIGSKVQNAIGNKNKPDDNVRPVVPDIPPSSAPIIYMDLNQQQVGGPKNQQDSAVAAPASAPVVSDAPAVVVPEAKIAELKISEEAATVVAPPVVVPAAAAAVVVDDKKKEEEEIFVAPTPEPAAAETDDAAMKFSIDDDDDDDEEVAFAPTPVPAPVAVTSDEAK</sequence>
<feature type="region of interest" description="Disordered" evidence="1">
    <location>
        <begin position="270"/>
        <end position="297"/>
    </location>
</feature>
<feature type="region of interest" description="Disordered" evidence="1">
    <location>
        <begin position="1"/>
        <end position="83"/>
    </location>
</feature>
<feature type="compositionally biased region" description="Polar residues" evidence="1">
    <location>
        <begin position="1"/>
        <end position="22"/>
    </location>
</feature>
<gene>
    <name evidence="2" type="ORF">LDAN0321_LOCUS2157</name>
</gene>
<feature type="compositionally biased region" description="Polar residues" evidence="1">
    <location>
        <begin position="73"/>
        <end position="83"/>
    </location>
</feature>
<dbReference type="AlphaFoldDB" id="A0A7S2NUU0"/>
<evidence type="ECO:0000313" key="2">
    <source>
        <dbReference type="EMBL" id="CAD9559616.1"/>
    </source>
</evidence>
<accession>A0A7S2NUU0</accession>
<name>A0A7S2NUU0_9STRA</name>
<reference evidence="2" key="1">
    <citation type="submission" date="2021-01" db="EMBL/GenBank/DDBJ databases">
        <authorList>
            <person name="Corre E."/>
            <person name="Pelletier E."/>
            <person name="Niang G."/>
            <person name="Scheremetjew M."/>
            <person name="Finn R."/>
            <person name="Kale V."/>
            <person name="Holt S."/>
            <person name="Cochrane G."/>
            <person name="Meng A."/>
            <person name="Brown T."/>
            <person name="Cohen L."/>
        </authorList>
    </citation>
    <scope>NUCLEOTIDE SEQUENCE</scope>
    <source>
        <strain evidence="2">B650</strain>
    </source>
</reference>
<feature type="compositionally biased region" description="Low complexity" evidence="1">
    <location>
        <begin position="288"/>
        <end position="297"/>
    </location>
</feature>
<feature type="region of interest" description="Disordered" evidence="1">
    <location>
        <begin position="138"/>
        <end position="158"/>
    </location>
</feature>
<organism evidence="2">
    <name type="scientific">Leptocylindrus danicus</name>
    <dbReference type="NCBI Taxonomy" id="163516"/>
    <lineage>
        <taxon>Eukaryota</taxon>
        <taxon>Sar</taxon>
        <taxon>Stramenopiles</taxon>
        <taxon>Ochrophyta</taxon>
        <taxon>Bacillariophyta</taxon>
        <taxon>Coscinodiscophyceae</taxon>
        <taxon>Chaetocerotophycidae</taxon>
        <taxon>Leptocylindrales</taxon>
        <taxon>Leptocylindraceae</taxon>
        <taxon>Leptocylindrus</taxon>
    </lineage>
</organism>